<proteinExistence type="predicted"/>
<dbReference type="OrthoDB" id="9784878at2"/>
<dbReference type="SUPFAM" id="SSF52540">
    <property type="entry name" value="P-loop containing nucleoside triphosphate hydrolases"/>
    <property type="match status" value="1"/>
</dbReference>
<name>A0A554XJL7_9BURK</name>
<dbReference type="NCBIfam" id="TIGR03420">
    <property type="entry name" value="DnaA_homol_Hda"/>
    <property type="match status" value="1"/>
</dbReference>
<keyword evidence="3" id="KW-1185">Reference proteome</keyword>
<reference evidence="2 3" key="1">
    <citation type="submission" date="2019-07" db="EMBL/GenBank/DDBJ databases">
        <title>Tepidimonas charontis SPSP-6 draft genome.</title>
        <authorList>
            <person name="Da Costa M.S."/>
            <person name="Froufe H.J.C."/>
            <person name="Egas C."/>
            <person name="Albuquerque L."/>
        </authorList>
    </citation>
    <scope>NUCLEOTIDE SEQUENCE [LARGE SCALE GENOMIC DNA]</scope>
    <source>
        <strain evidence="2 3">SPSP-6</strain>
    </source>
</reference>
<organism evidence="2 3">
    <name type="scientific">Tepidimonas charontis</name>
    <dbReference type="NCBI Taxonomy" id="2267262"/>
    <lineage>
        <taxon>Bacteria</taxon>
        <taxon>Pseudomonadati</taxon>
        <taxon>Pseudomonadota</taxon>
        <taxon>Betaproteobacteria</taxon>
        <taxon>Burkholderiales</taxon>
        <taxon>Tepidimonas</taxon>
    </lineage>
</organism>
<gene>
    <name evidence="2" type="primary">hda</name>
    <name evidence="2" type="ORF">Tchar_00384</name>
</gene>
<dbReference type="InterPro" id="IPR003593">
    <property type="entry name" value="AAA+_ATPase"/>
</dbReference>
<evidence type="ECO:0000313" key="2">
    <source>
        <dbReference type="EMBL" id="TSE36027.1"/>
    </source>
</evidence>
<dbReference type="GO" id="GO:0006270">
    <property type="term" value="P:DNA replication initiation"/>
    <property type="evidence" value="ECO:0007669"/>
    <property type="project" value="TreeGrafter"/>
</dbReference>
<dbReference type="GO" id="GO:0016887">
    <property type="term" value="F:ATP hydrolysis activity"/>
    <property type="evidence" value="ECO:0007669"/>
    <property type="project" value="InterPro"/>
</dbReference>
<dbReference type="Gene3D" id="1.10.8.60">
    <property type="match status" value="1"/>
</dbReference>
<feature type="domain" description="AAA+ ATPase" evidence="1">
    <location>
        <begin position="41"/>
        <end position="154"/>
    </location>
</feature>
<evidence type="ECO:0000313" key="3">
    <source>
        <dbReference type="Proteomes" id="UP000318294"/>
    </source>
</evidence>
<dbReference type="SMART" id="SM00382">
    <property type="entry name" value="AAA"/>
    <property type="match status" value="1"/>
</dbReference>
<dbReference type="PANTHER" id="PTHR30050:SF5">
    <property type="entry name" value="DNAA REGULATORY INACTIVATOR HDA"/>
    <property type="match status" value="1"/>
</dbReference>
<dbReference type="GO" id="GO:0005524">
    <property type="term" value="F:ATP binding"/>
    <property type="evidence" value="ECO:0007669"/>
    <property type="project" value="InterPro"/>
</dbReference>
<dbReference type="InterPro" id="IPR027417">
    <property type="entry name" value="P-loop_NTPase"/>
</dbReference>
<dbReference type="Pfam" id="PF22688">
    <property type="entry name" value="Hda_lid"/>
    <property type="match status" value="1"/>
</dbReference>
<dbReference type="Pfam" id="PF00004">
    <property type="entry name" value="AAA"/>
    <property type="match status" value="1"/>
</dbReference>
<dbReference type="PANTHER" id="PTHR30050">
    <property type="entry name" value="CHROMOSOMAL REPLICATION INITIATOR PROTEIN DNAA"/>
    <property type="match status" value="1"/>
</dbReference>
<dbReference type="Proteomes" id="UP000318294">
    <property type="component" value="Unassembled WGS sequence"/>
</dbReference>
<dbReference type="InterPro" id="IPR017788">
    <property type="entry name" value="Hda"/>
</dbReference>
<dbReference type="InterPro" id="IPR003959">
    <property type="entry name" value="ATPase_AAA_core"/>
</dbReference>
<dbReference type="Gene3D" id="3.40.50.300">
    <property type="entry name" value="P-loop containing nucleotide triphosphate hydrolases"/>
    <property type="match status" value="1"/>
</dbReference>
<dbReference type="InterPro" id="IPR055199">
    <property type="entry name" value="Hda_lid"/>
</dbReference>
<dbReference type="RefSeq" id="WP_144327409.1">
    <property type="nucleotide sequence ID" value="NZ_VJON01000003.1"/>
</dbReference>
<dbReference type="GO" id="GO:0003688">
    <property type="term" value="F:DNA replication origin binding"/>
    <property type="evidence" value="ECO:0007669"/>
    <property type="project" value="TreeGrafter"/>
</dbReference>
<dbReference type="AlphaFoldDB" id="A0A554XJL7"/>
<dbReference type="GO" id="GO:0032297">
    <property type="term" value="P:negative regulation of DNA-templated DNA replication initiation"/>
    <property type="evidence" value="ECO:0007669"/>
    <property type="project" value="InterPro"/>
</dbReference>
<comment type="caution">
    <text evidence="2">The sequence shown here is derived from an EMBL/GenBank/DDBJ whole genome shotgun (WGS) entry which is preliminary data.</text>
</comment>
<evidence type="ECO:0000259" key="1">
    <source>
        <dbReference type="SMART" id="SM00382"/>
    </source>
</evidence>
<dbReference type="EMBL" id="VJON01000003">
    <property type="protein sequence ID" value="TSE36027.1"/>
    <property type="molecule type" value="Genomic_DNA"/>
</dbReference>
<dbReference type="GO" id="GO:0005886">
    <property type="term" value="C:plasma membrane"/>
    <property type="evidence" value="ECO:0007669"/>
    <property type="project" value="TreeGrafter"/>
</dbReference>
<protein>
    <submittedName>
        <fullName evidence="2">DnaA regulatory inactivator Hda</fullName>
    </submittedName>
</protein>
<sequence length="228" mass="25045">MQQLVLDLGLVPAPSLDNFIARGNEAVVAHLREWLQAHPRAPLPIYLWGPPGSGKTHLLRAAAHALAMSGDAVGWLDARTTTLQAFDEVWSVVLLDDVHDYTPQQQAAAFNWLVNAQSPTSGPQRAVLAAGDRPPADLPLRDDLRSRLGWGHVFQLRPLDEAERRAVLQRAAAARGMALPDEVVEYLLARFARDLSSLMALLERLDGYALRTQRAITTALVRAMLADE</sequence>
<accession>A0A554XJL7</accession>